<protein>
    <submittedName>
        <fullName evidence="1">Uncharacterized protein</fullName>
    </submittedName>
</protein>
<dbReference type="Proteomes" id="UP000320055">
    <property type="component" value="Unassembled WGS sequence"/>
</dbReference>
<organism evidence="1 2">
    <name type="scientific">Hyella patelloides LEGE 07179</name>
    <dbReference type="NCBI Taxonomy" id="945734"/>
    <lineage>
        <taxon>Bacteria</taxon>
        <taxon>Bacillati</taxon>
        <taxon>Cyanobacteriota</taxon>
        <taxon>Cyanophyceae</taxon>
        <taxon>Pleurocapsales</taxon>
        <taxon>Hyellaceae</taxon>
        <taxon>Hyella</taxon>
    </lineage>
</organism>
<reference evidence="1 2" key="1">
    <citation type="submission" date="2019-01" db="EMBL/GenBank/DDBJ databases">
        <authorList>
            <person name="Brito A."/>
        </authorList>
    </citation>
    <scope>NUCLEOTIDE SEQUENCE [LARGE SCALE GENOMIC DNA]</scope>
    <source>
        <strain evidence="1">1</strain>
    </source>
</reference>
<sequence>MKKLKFDSNGIDLETFSPFILRDARDTEFADIRLEFSDWEWLRTRYGEKPYLNGDDVQGLVIAMRVINNLEPVTEGMHLNSEADTCYIHFTDYKECYETADLSSRMIQSEKLFHKAIVLSEANEFYDL</sequence>
<name>A0A563W093_9CYAN</name>
<keyword evidence="2" id="KW-1185">Reference proteome</keyword>
<dbReference type="OrthoDB" id="9858500at2"/>
<accession>A0A563W093</accession>
<dbReference type="AlphaFoldDB" id="A0A563W093"/>
<dbReference type="RefSeq" id="WP_144875666.1">
    <property type="nucleotide sequence ID" value="NZ_LR214268.1"/>
</dbReference>
<evidence type="ECO:0000313" key="1">
    <source>
        <dbReference type="EMBL" id="VEP17055.1"/>
    </source>
</evidence>
<gene>
    <name evidence="1" type="ORF">H1P_5340001</name>
</gene>
<dbReference type="EMBL" id="CAACVJ010000484">
    <property type="protein sequence ID" value="VEP17055.1"/>
    <property type="molecule type" value="Genomic_DNA"/>
</dbReference>
<proteinExistence type="predicted"/>
<evidence type="ECO:0000313" key="2">
    <source>
        <dbReference type="Proteomes" id="UP000320055"/>
    </source>
</evidence>